<keyword evidence="4" id="KW-1185">Reference proteome</keyword>
<evidence type="ECO:0000313" key="3">
    <source>
        <dbReference type="EMBL" id="QBI03092.1"/>
    </source>
</evidence>
<dbReference type="RefSeq" id="WP_131147200.1">
    <property type="nucleotide sequence ID" value="NZ_BMWV01000012.1"/>
</dbReference>
<dbReference type="Proteomes" id="UP000628442">
    <property type="component" value="Unassembled WGS sequence"/>
</dbReference>
<dbReference type="EMBL" id="BMWV01000012">
    <property type="protein sequence ID" value="GGY58951.1"/>
    <property type="molecule type" value="Genomic_DNA"/>
</dbReference>
<gene>
    <name evidence="3" type="ORF">EYF70_21335</name>
    <name evidence="2" type="ORF">GCM10007387_46920</name>
</gene>
<sequence>MKPHLVVMAAIAAASVIAIASPAKSLGEPWIKAGETPGQYEIGVDAEGYGRGGNAKFLRQVSGDGNGWSTLMQQISPVDYRGKRVRFSAQVRTRDISRWSGLWMRVDSPGKPGASFYNSQDKPISGTTGWQPRSVTLDVPEDASVLAFGVIGAGKGTVWIDDLKIEVVGKDAPVDSMGPAQKLATKPSL</sequence>
<dbReference type="OrthoDB" id="8365150at2"/>
<protein>
    <submittedName>
        <fullName evidence="3">Transcriptional regulator</fullName>
    </submittedName>
</protein>
<proteinExistence type="predicted"/>
<name>A0A411X2J3_9BURK</name>
<evidence type="ECO:0000313" key="5">
    <source>
        <dbReference type="Proteomes" id="UP000628442"/>
    </source>
</evidence>
<reference evidence="2" key="1">
    <citation type="journal article" date="2014" name="Int. J. Syst. Evol. Microbiol.">
        <title>Complete genome sequence of Corynebacterium casei LMG S-19264T (=DSM 44701T), isolated from a smear-ripened cheese.</title>
        <authorList>
            <consortium name="US DOE Joint Genome Institute (JGI-PGF)"/>
            <person name="Walter F."/>
            <person name="Albersmeier A."/>
            <person name="Kalinowski J."/>
            <person name="Ruckert C."/>
        </authorList>
    </citation>
    <scope>NUCLEOTIDE SEQUENCE</scope>
    <source>
        <strain evidence="2">KCTC 12343</strain>
    </source>
</reference>
<feature type="signal peptide" evidence="1">
    <location>
        <begin position="1"/>
        <end position="20"/>
    </location>
</feature>
<keyword evidence="1" id="KW-0732">Signal</keyword>
<feature type="chain" id="PRO_5044601901" evidence="1">
    <location>
        <begin position="21"/>
        <end position="189"/>
    </location>
</feature>
<dbReference type="SUPFAM" id="SSF49785">
    <property type="entry name" value="Galactose-binding domain-like"/>
    <property type="match status" value="1"/>
</dbReference>
<reference evidence="2" key="3">
    <citation type="submission" date="2022-12" db="EMBL/GenBank/DDBJ databases">
        <authorList>
            <person name="Sun Q."/>
            <person name="Kim S."/>
        </authorList>
    </citation>
    <scope>NUCLEOTIDE SEQUENCE</scope>
    <source>
        <strain evidence="2">KCTC 12343</strain>
    </source>
</reference>
<dbReference type="EMBL" id="CP036401">
    <property type="protein sequence ID" value="QBI03092.1"/>
    <property type="molecule type" value="Genomic_DNA"/>
</dbReference>
<evidence type="ECO:0000313" key="2">
    <source>
        <dbReference type="EMBL" id="GGY58951.1"/>
    </source>
</evidence>
<evidence type="ECO:0000256" key="1">
    <source>
        <dbReference type="SAM" id="SignalP"/>
    </source>
</evidence>
<dbReference type="Proteomes" id="UP000292307">
    <property type="component" value="Chromosome"/>
</dbReference>
<dbReference type="InterPro" id="IPR008979">
    <property type="entry name" value="Galactose-bd-like_sf"/>
</dbReference>
<dbReference type="Gene3D" id="2.60.120.260">
    <property type="entry name" value="Galactose-binding domain-like"/>
    <property type="match status" value="1"/>
</dbReference>
<dbReference type="AlphaFoldDB" id="A0A411X2J3"/>
<organism evidence="2 5">
    <name type="scientific">Pseudoduganella albidiflava</name>
    <dbReference type="NCBI Taxonomy" id="321983"/>
    <lineage>
        <taxon>Bacteria</taxon>
        <taxon>Pseudomonadati</taxon>
        <taxon>Pseudomonadota</taxon>
        <taxon>Betaproteobacteria</taxon>
        <taxon>Burkholderiales</taxon>
        <taxon>Oxalobacteraceae</taxon>
        <taxon>Telluria group</taxon>
        <taxon>Pseudoduganella</taxon>
    </lineage>
</organism>
<accession>A0A411X2J3</accession>
<evidence type="ECO:0000313" key="4">
    <source>
        <dbReference type="Proteomes" id="UP000292307"/>
    </source>
</evidence>
<reference evidence="3 4" key="2">
    <citation type="submission" date="2019-02" db="EMBL/GenBank/DDBJ databases">
        <title>Draft Genome Sequences of Six Type Strains of the Genus Massilia.</title>
        <authorList>
            <person name="Miess H."/>
            <person name="Frediansyhah A."/>
            <person name="Gross H."/>
        </authorList>
    </citation>
    <scope>NUCLEOTIDE SEQUENCE [LARGE SCALE GENOMIC DNA]</scope>
    <source>
        <strain evidence="3 4">DSM 17472</strain>
    </source>
</reference>